<protein>
    <recommendedName>
        <fullName evidence="3">Beta protein</fullName>
    </recommendedName>
</protein>
<dbReference type="InterPro" id="IPR025683">
    <property type="entry name" value="Protein_beta"/>
</dbReference>
<comment type="caution">
    <text evidence="1">The sequence shown here is derived from an EMBL/GenBank/DDBJ whole genome shotgun (WGS) entry which is preliminary data.</text>
</comment>
<gene>
    <name evidence="1" type="ORF">CAI16_19425</name>
</gene>
<accession>A0A3E0WGS3</accession>
<dbReference type="RefSeq" id="WP_116279709.1">
    <property type="nucleotide sequence ID" value="NZ_NFZX01000089.1"/>
</dbReference>
<dbReference type="Pfam" id="PF14350">
    <property type="entry name" value="Beta_protein"/>
    <property type="match status" value="1"/>
</dbReference>
<organism evidence="1 2">
    <name type="scientific">Virgibacillus dokdonensis</name>
    <dbReference type="NCBI Taxonomy" id="302167"/>
    <lineage>
        <taxon>Bacteria</taxon>
        <taxon>Bacillati</taxon>
        <taxon>Bacillota</taxon>
        <taxon>Bacilli</taxon>
        <taxon>Bacillales</taxon>
        <taxon>Bacillaceae</taxon>
        <taxon>Virgibacillus</taxon>
    </lineage>
</organism>
<evidence type="ECO:0000313" key="2">
    <source>
        <dbReference type="Proteomes" id="UP000256488"/>
    </source>
</evidence>
<dbReference type="Proteomes" id="UP000256488">
    <property type="component" value="Unassembled WGS sequence"/>
</dbReference>
<name>A0A3E0WGS3_9BACI</name>
<sequence>MNIKYIPVMRFREQERKAFKSVKLNRNITPLFEIISQKPRQNSKKDSIQTLIEETEGYSNIIIDVPIYIKIEPKTKSNVSSFIQPMKADYKAKIAYLSDERLKKSNRFIPVVSYDPNIPFSKEMINEQIVQYRKKFSKLAYRFFFKHYNQYIETIETELKPNDILIFDLDEALHNHTKFINIHKTVTKLAIQRGVSSVVLRSPIQRSLTNTELDNGKIIKGIDNSLLHDYKKIGYSAFGDYAGVKKDDLIDGGRISPGYLFYSLEYNSFYGFKGEVDNASSFTNVLAPNIIQSKVWKEFNLEHKQTCFGCNSINKIYKGKKAGNSQPAWKGFASSHYLQTLNEFLK</sequence>
<proteinExistence type="predicted"/>
<evidence type="ECO:0000313" key="1">
    <source>
        <dbReference type="EMBL" id="RFA31958.1"/>
    </source>
</evidence>
<dbReference type="EMBL" id="NFZX01000089">
    <property type="protein sequence ID" value="RFA31958.1"/>
    <property type="molecule type" value="Genomic_DNA"/>
</dbReference>
<evidence type="ECO:0008006" key="3">
    <source>
        <dbReference type="Google" id="ProtNLM"/>
    </source>
</evidence>
<reference evidence="1 2" key="1">
    <citation type="submission" date="2017-05" db="EMBL/GenBank/DDBJ databases">
        <title>Virgibacillus sp. AK90 isolated from a saltern of Kakinada, India.</title>
        <authorList>
            <person name="Gupta V."/>
            <person name="Sidhu C."/>
            <person name="Korpole S."/>
            <person name="Pinnaka A.K."/>
        </authorList>
    </citation>
    <scope>NUCLEOTIDE SEQUENCE [LARGE SCALE GENOMIC DNA]</scope>
    <source>
        <strain evidence="1 2">AK90</strain>
    </source>
</reference>
<dbReference type="AlphaFoldDB" id="A0A3E0WGS3"/>